<dbReference type="SMART" id="SM00854">
    <property type="entry name" value="PGA_cap"/>
    <property type="match status" value="1"/>
</dbReference>
<dbReference type="RefSeq" id="WP_154416834.1">
    <property type="nucleotide sequence ID" value="NZ_VUNS01000002.1"/>
</dbReference>
<sequence length="401" mass="44670">MILAGDYIPKGCRVDWRLPSGTVLCNLEAPVLGDAPERFRPSPKAGPNLYNVTLGNERREFAFNLANNHMMDYGPEGMRATLAMLSARGIPCCGAGETREAARMPMFLQESGREIAVIGCCEHQFGVSYGGRPGVAALGGWVFDAVRAARKRADFVVVSCHAALESSPFPDPELRLFYHRLIDEGASVIHGHHAHVPQGWEQYGEGVIFYGMGNFVVDPACWGNVEPYCWSVAAAVDFSGKKLQWRTFLTRVEKSGPQTILIRECTPEEQAERQEYLAICARALRDEDAVIGYFQEGVLRHFDRLYGIPLRLPAAQPVRLTLRNRIRYAVELLADAWAVVSGRKLCSRRTRNRARIPFNFFQCESHSRAVAVALGVQIGEYPDLRTARTAEDAARIMVELL</sequence>
<feature type="domain" description="Capsule synthesis protein CapA" evidence="2">
    <location>
        <begin position="1"/>
        <end position="219"/>
    </location>
</feature>
<dbReference type="AlphaFoldDB" id="A0A844FZH0"/>
<dbReference type="SUPFAM" id="SSF56300">
    <property type="entry name" value="Metallo-dependent phosphatases"/>
    <property type="match status" value="1"/>
</dbReference>
<dbReference type="Proteomes" id="UP000435649">
    <property type="component" value="Unassembled WGS sequence"/>
</dbReference>
<comment type="caution">
    <text evidence="3">The sequence shown here is derived from an EMBL/GenBank/DDBJ whole genome shotgun (WGS) entry which is preliminary data.</text>
</comment>
<dbReference type="CDD" id="cd07381">
    <property type="entry name" value="MPP_CapA"/>
    <property type="match status" value="1"/>
</dbReference>
<dbReference type="PANTHER" id="PTHR33393:SF13">
    <property type="entry name" value="PGA BIOSYNTHESIS PROTEIN CAPA"/>
    <property type="match status" value="1"/>
</dbReference>
<evidence type="ECO:0000256" key="1">
    <source>
        <dbReference type="ARBA" id="ARBA00005662"/>
    </source>
</evidence>
<reference evidence="3 4" key="1">
    <citation type="submission" date="2019-08" db="EMBL/GenBank/DDBJ databases">
        <title>In-depth cultivation of the pig gut microbiome towards novel bacterial diversity and tailored functional studies.</title>
        <authorList>
            <person name="Wylensek D."/>
            <person name="Hitch T.C.A."/>
            <person name="Clavel T."/>
        </authorList>
    </citation>
    <scope>NUCLEOTIDE SEQUENCE [LARGE SCALE GENOMIC DNA]</scope>
    <source>
        <strain evidence="3 4">BBE-744-WT-12</strain>
    </source>
</reference>
<organism evidence="3 4">
    <name type="scientific">Victivallis lenta</name>
    <dbReference type="NCBI Taxonomy" id="2606640"/>
    <lineage>
        <taxon>Bacteria</taxon>
        <taxon>Pseudomonadati</taxon>
        <taxon>Lentisphaerota</taxon>
        <taxon>Lentisphaeria</taxon>
        <taxon>Victivallales</taxon>
        <taxon>Victivallaceae</taxon>
        <taxon>Victivallis</taxon>
    </lineage>
</organism>
<evidence type="ECO:0000259" key="2">
    <source>
        <dbReference type="SMART" id="SM00854"/>
    </source>
</evidence>
<protein>
    <submittedName>
        <fullName evidence="3">CapA family protein</fullName>
    </submittedName>
</protein>
<evidence type="ECO:0000313" key="3">
    <source>
        <dbReference type="EMBL" id="MST95821.1"/>
    </source>
</evidence>
<evidence type="ECO:0000313" key="4">
    <source>
        <dbReference type="Proteomes" id="UP000435649"/>
    </source>
</evidence>
<name>A0A844FZH0_9BACT</name>
<dbReference type="EMBL" id="VUNS01000002">
    <property type="protein sequence ID" value="MST95821.1"/>
    <property type="molecule type" value="Genomic_DNA"/>
</dbReference>
<keyword evidence="4" id="KW-1185">Reference proteome</keyword>
<comment type="similarity">
    <text evidence="1">Belongs to the CapA family.</text>
</comment>
<dbReference type="Pfam" id="PF09587">
    <property type="entry name" value="PGA_cap"/>
    <property type="match status" value="1"/>
</dbReference>
<dbReference type="Gene3D" id="3.60.21.10">
    <property type="match status" value="1"/>
</dbReference>
<proteinExistence type="inferred from homology"/>
<dbReference type="PANTHER" id="PTHR33393">
    <property type="entry name" value="POLYGLUTAMINE SYNTHESIS ACCESSORY PROTEIN RV0574C-RELATED"/>
    <property type="match status" value="1"/>
</dbReference>
<dbReference type="InterPro" id="IPR052169">
    <property type="entry name" value="CW_Biosynth-Accessory"/>
</dbReference>
<gene>
    <name evidence="3" type="ORF">FYJ85_02030</name>
</gene>
<accession>A0A844FZH0</accession>
<dbReference type="InterPro" id="IPR019079">
    <property type="entry name" value="Capsule_synth_CapA"/>
</dbReference>
<dbReference type="InterPro" id="IPR029052">
    <property type="entry name" value="Metallo-depent_PP-like"/>
</dbReference>